<organism evidence="7 8">
    <name type="scientific">Pontibacter qinzhouensis</name>
    <dbReference type="NCBI Taxonomy" id="2603253"/>
    <lineage>
        <taxon>Bacteria</taxon>
        <taxon>Pseudomonadati</taxon>
        <taxon>Bacteroidota</taxon>
        <taxon>Cytophagia</taxon>
        <taxon>Cytophagales</taxon>
        <taxon>Hymenobacteraceae</taxon>
        <taxon>Pontibacter</taxon>
    </lineage>
</organism>
<dbReference type="Gene3D" id="1.10.760.10">
    <property type="entry name" value="Cytochrome c-like domain"/>
    <property type="match status" value="1"/>
</dbReference>
<evidence type="ECO:0000256" key="1">
    <source>
        <dbReference type="ARBA" id="ARBA00022617"/>
    </source>
</evidence>
<keyword evidence="1 4" id="KW-0349">Heme</keyword>
<dbReference type="AlphaFoldDB" id="A0A5C8JJ57"/>
<dbReference type="RefSeq" id="WP_147922840.1">
    <property type="nucleotide sequence ID" value="NZ_VRTY01000067.1"/>
</dbReference>
<dbReference type="Proteomes" id="UP000321926">
    <property type="component" value="Unassembled WGS sequence"/>
</dbReference>
<dbReference type="GO" id="GO:0046872">
    <property type="term" value="F:metal ion binding"/>
    <property type="evidence" value="ECO:0007669"/>
    <property type="project" value="UniProtKB-KW"/>
</dbReference>
<feature type="domain" description="Cytochrome c" evidence="6">
    <location>
        <begin position="40"/>
        <end position="180"/>
    </location>
</feature>
<dbReference type="GO" id="GO:0020037">
    <property type="term" value="F:heme binding"/>
    <property type="evidence" value="ECO:0007669"/>
    <property type="project" value="InterPro"/>
</dbReference>
<feature type="signal peptide" evidence="5">
    <location>
        <begin position="1"/>
        <end position="20"/>
    </location>
</feature>
<keyword evidence="3 4" id="KW-0408">Iron</keyword>
<dbReference type="SUPFAM" id="SSF46626">
    <property type="entry name" value="Cytochrome c"/>
    <property type="match status" value="1"/>
</dbReference>
<name>A0A5C8JJ57_9BACT</name>
<keyword evidence="2 4" id="KW-0479">Metal-binding</keyword>
<keyword evidence="8" id="KW-1185">Reference proteome</keyword>
<dbReference type="PANTHER" id="PTHR35008">
    <property type="entry name" value="BLL4482 PROTEIN-RELATED"/>
    <property type="match status" value="1"/>
</dbReference>
<feature type="chain" id="PRO_5023006965" evidence="5">
    <location>
        <begin position="21"/>
        <end position="195"/>
    </location>
</feature>
<dbReference type="InterPro" id="IPR036909">
    <property type="entry name" value="Cyt_c-like_dom_sf"/>
</dbReference>
<reference evidence="7 8" key="1">
    <citation type="submission" date="2019-08" db="EMBL/GenBank/DDBJ databases">
        <authorList>
            <person name="Shi S."/>
        </authorList>
    </citation>
    <scope>NUCLEOTIDE SEQUENCE [LARGE SCALE GENOMIC DNA]</scope>
    <source>
        <strain evidence="7 8">GY10130</strain>
    </source>
</reference>
<dbReference type="Pfam" id="PF00034">
    <property type="entry name" value="Cytochrom_C"/>
    <property type="match status" value="1"/>
</dbReference>
<comment type="caution">
    <text evidence="7">The sequence shown here is derived from an EMBL/GenBank/DDBJ whole genome shotgun (WGS) entry which is preliminary data.</text>
</comment>
<dbReference type="GO" id="GO:0009055">
    <property type="term" value="F:electron transfer activity"/>
    <property type="evidence" value="ECO:0007669"/>
    <property type="project" value="InterPro"/>
</dbReference>
<evidence type="ECO:0000259" key="6">
    <source>
        <dbReference type="PROSITE" id="PS51007"/>
    </source>
</evidence>
<dbReference type="OrthoDB" id="9809720at2"/>
<dbReference type="InterPro" id="IPR051459">
    <property type="entry name" value="Cytochrome_c-type_DH"/>
</dbReference>
<dbReference type="PROSITE" id="PS51257">
    <property type="entry name" value="PROKAR_LIPOPROTEIN"/>
    <property type="match status" value="1"/>
</dbReference>
<evidence type="ECO:0000256" key="5">
    <source>
        <dbReference type="SAM" id="SignalP"/>
    </source>
</evidence>
<evidence type="ECO:0000256" key="4">
    <source>
        <dbReference type="PROSITE-ProRule" id="PRU00433"/>
    </source>
</evidence>
<accession>A0A5C8JJ57</accession>
<protein>
    <submittedName>
        <fullName evidence="7">Cytochrome c</fullName>
    </submittedName>
</protein>
<dbReference type="PROSITE" id="PS51007">
    <property type="entry name" value="CYTC"/>
    <property type="match status" value="1"/>
</dbReference>
<evidence type="ECO:0000313" key="7">
    <source>
        <dbReference type="EMBL" id="TXK36953.1"/>
    </source>
</evidence>
<evidence type="ECO:0000256" key="2">
    <source>
        <dbReference type="ARBA" id="ARBA00022723"/>
    </source>
</evidence>
<sequence length="195" mass="21125">MKKHLTILSAAVLLASCESATTENSTAQNTTQDSALTQEALVERGKYLVTIGGCNDCHSAKTMTDRGPVPDERYLMAGHLAEEQLPPVDQAAFKNGWVLFNMNNTATVGPWGTSYAANLTPDATGIGTWSLKNFKKALREGKYKGMDNTRMLLPPMPWPNFVDMTDQDVEAIFAYLKSLPPVKNNVPAPLPPAGA</sequence>
<dbReference type="PANTHER" id="PTHR35008:SF4">
    <property type="entry name" value="BLL4482 PROTEIN"/>
    <property type="match status" value="1"/>
</dbReference>
<proteinExistence type="predicted"/>
<keyword evidence="5" id="KW-0732">Signal</keyword>
<gene>
    <name evidence="7" type="ORF">FVR03_16375</name>
</gene>
<evidence type="ECO:0000256" key="3">
    <source>
        <dbReference type="ARBA" id="ARBA00023004"/>
    </source>
</evidence>
<evidence type="ECO:0000313" key="8">
    <source>
        <dbReference type="Proteomes" id="UP000321926"/>
    </source>
</evidence>
<dbReference type="EMBL" id="VRTY01000067">
    <property type="protein sequence ID" value="TXK36953.1"/>
    <property type="molecule type" value="Genomic_DNA"/>
</dbReference>
<dbReference type="InterPro" id="IPR009056">
    <property type="entry name" value="Cyt_c-like_dom"/>
</dbReference>